<dbReference type="InterPro" id="IPR036728">
    <property type="entry name" value="PBP_GOBP_sf"/>
</dbReference>
<reference evidence="3" key="2">
    <citation type="journal article" date="2016" name="Insect Mol. Biol.">
        <title>Identification and expression profile of odorant-binding proteins in Halyomorpha halys (Hemiptera: Pentatomidae).</title>
        <authorList>
            <person name="Paula D.P."/>
            <person name="Togawa R.C."/>
            <person name="Costa M.M."/>
            <person name="Grynberg P."/>
            <person name="Martins N.F."/>
            <person name="Andow D.A."/>
        </authorList>
    </citation>
    <scope>NUCLEOTIDE SEQUENCE</scope>
</reference>
<dbReference type="GO" id="GO:0005615">
    <property type="term" value="C:extracellular space"/>
    <property type="evidence" value="ECO:0007669"/>
    <property type="project" value="TreeGrafter"/>
</dbReference>
<dbReference type="SUPFAM" id="SSF47565">
    <property type="entry name" value="Insect pheromone/odorant-binding proteins"/>
    <property type="match status" value="1"/>
</dbReference>
<dbReference type="Gene3D" id="1.10.238.20">
    <property type="entry name" value="Pheromone/general odorant binding protein domain"/>
    <property type="match status" value="1"/>
</dbReference>
<dbReference type="OrthoDB" id="6595846at2759"/>
<sequence>MLSKGTVLVFAAINLMMVTAYREELKRTISGCQNGAEVTDDELEEFEKPLIPKNDEEKCLMACVFKSFGVIVDGTFDPKLALAVAKDLLKSDPEKVKKITAVVEHCGDDIPKKMDNECELAGEIMKCYVKWEKEVGLA</sequence>
<protein>
    <submittedName>
        <fullName evidence="3">Odorant-binding protein 20</fullName>
    </submittedName>
</protein>
<proteinExistence type="evidence at transcript level"/>
<evidence type="ECO:0000313" key="3">
    <source>
        <dbReference type="EMBL" id="AOV87037.1"/>
    </source>
</evidence>
<evidence type="ECO:0000256" key="2">
    <source>
        <dbReference type="SAM" id="SignalP"/>
    </source>
</evidence>
<dbReference type="GO" id="GO:0007608">
    <property type="term" value="P:sensory perception of smell"/>
    <property type="evidence" value="ECO:0007669"/>
    <property type="project" value="TreeGrafter"/>
</dbReference>
<evidence type="ECO:0000256" key="1">
    <source>
        <dbReference type="ARBA" id="ARBA00022729"/>
    </source>
</evidence>
<dbReference type="PANTHER" id="PTHR11857">
    <property type="entry name" value="ODORANT BINDING PROTEIN-RELATED"/>
    <property type="match status" value="1"/>
</dbReference>
<organism evidence="3">
    <name type="scientific">Halyomorpha halys</name>
    <name type="common">Brown marmorated stink bug</name>
    <name type="synonym">Pentatoma halys</name>
    <dbReference type="NCBI Taxonomy" id="286706"/>
    <lineage>
        <taxon>Eukaryota</taxon>
        <taxon>Metazoa</taxon>
        <taxon>Ecdysozoa</taxon>
        <taxon>Arthropoda</taxon>
        <taxon>Hexapoda</taxon>
        <taxon>Insecta</taxon>
        <taxon>Pterygota</taxon>
        <taxon>Neoptera</taxon>
        <taxon>Paraneoptera</taxon>
        <taxon>Hemiptera</taxon>
        <taxon>Heteroptera</taxon>
        <taxon>Panheteroptera</taxon>
        <taxon>Pentatomomorpha</taxon>
        <taxon>Pentatomoidea</taxon>
        <taxon>Pentatomidae</taxon>
        <taxon>Pentatominae</taxon>
        <taxon>Halyomorpha</taxon>
    </lineage>
</organism>
<dbReference type="CDD" id="cd23992">
    <property type="entry name" value="PBP_GOBP"/>
    <property type="match status" value="1"/>
</dbReference>
<dbReference type="EMBL" id="KT875756">
    <property type="protein sequence ID" value="AOV87037.1"/>
    <property type="molecule type" value="mRNA"/>
</dbReference>
<feature type="chain" id="PRO_5009852133" evidence="2">
    <location>
        <begin position="21"/>
        <end position="138"/>
    </location>
</feature>
<dbReference type="Pfam" id="PF01395">
    <property type="entry name" value="PBP_GOBP"/>
    <property type="match status" value="1"/>
</dbReference>
<name>A0A1L2JGQ7_HALHY</name>
<feature type="signal peptide" evidence="2">
    <location>
        <begin position="1"/>
        <end position="20"/>
    </location>
</feature>
<keyword evidence="1 2" id="KW-0732">Signal</keyword>
<dbReference type="SMART" id="SM00708">
    <property type="entry name" value="PhBP"/>
    <property type="match status" value="1"/>
</dbReference>
<dbReference type="RefSeq" id="XP_014283315.1">
    <property type="nucleotide sequence ID" value="XM_014427829.3"/>
</dbReference>
<dbReference type="KEGG" id="hhal:106685262"/>
<dbReference type="InterPro" id="IPR006170">
    <property type="entry name" value="PBP/GOBP"/>
</dbReference>
<accession>A0A1L2JGQ7</accession>
<reference evidence="3" key="1">
    <citation type="submission" date="2015-10" db="EMBL/GenBank/DDBJ databases">
        <authorList>
            <person name="Gilbert D.G."/>
        </authorList>
    </citation>
    <scope>NUCLEOTIDE SEQUENCE</scope>
</reference>
<dbReference type="GO" id="GO:0005549">
    <property type="term" value="F:odorant binding"/>
    <property type="evidence" value="ECO:0007669"/>
    <property type="project" value="InterPro"/>
</dbReference>
<dbReference type="GeneID" id="106685262"/>
<dbReference type="AlphaFoldDB" id="A0A1L2JGQ7"/>